<accession>A0ABU4RTN8</accession>
<protein>
    <submittedName>
        <fullName evidence="1">Ribbon-helix-helix protein, CopG family</fullName>
    </submittedName>
</protein>
<evidence type="ECO:0000313" key="1">
    <source>
        <dbReference type="EMBL" id="MDX6848248.1"/>
    </source>
</evidence>
<organism evidence="1 2">
    <name type="scientific">Gilvimarinus gilvus</name>
    <dbReference type="NCBI Taxonomy" id="3058038"/>
    <lineage>
        <taxon>Bacteria</taxon>
        <taxon>Pseudomonadati</taxon>
        <taxon>Pseudomonadota</taxon>
        <taxon>Gammaproteobacteria</taxon>
        <taxon>Cellvibrionales</taxon>
        <taxon>Cellvibrionaceae</taxon>
        <taxon>Gilvimarinus</taxon>
    </lineage>
</organism>
<name>A0ABU4RTN8_9GAMM</name>
<gene>
    <name evidence="1" type="ORF">SCD92_02680</name>
</gene>
<keyword evidence="2" id="KW-1185">Reference proteome</keyword>
<dbReference type="Proteomes" id="UP001273505">
    <property type="component" value="Unassembled WGS sequence"/>
</dbReference>
<sequence length="87" mass="9696">MARINARVEQEYIDKLEVLKNQQHSSMTQVLKMAIDEYYASHMSKAAAQREALLGGGFIGCGEGGEDLSEAYKKELSESLGAKHDYR</sequence>
<comment type="caution">
    <text evidence="1">The sequence shown here is derived from an EMBL/GenBank/DDBJ whole genome shotgun (WGS) entry which is preliminary data.</text>
</comment>
<reference evidence="1 2" key="1">
    <citation type="submission" date="2023-11" db="EMBL/GenBank/DDBJ databases">
        <title>Gilvimarinus fulvus sp. nov., isolated from the surface of Kelp.</title>
        <authorList>
            <person name="Sun Y.Y."/>
            <person name="Gong Y."/>
            <person name="Du Z.J."/>
        </authorList>
    </citation>
    <scope>NUCLEOTIDE SEQUENCE [LARGE SCALE GENOMIC DNA]</scope>
    <source>
        <strain evidence="1 2">SDUM040013</strain>
    </source>
</reference>
<evidence type="ECO:0000313" key="2">
    <source>
        <dbReference type="Proteomes" id="UP001273505"/>
    </source>
</evidence>
<dbReference type="EMBL" id="JAXAFO010000003">
    <property type="protein sequence ID" value="MDX6848248.1"/>
    <property type="molecule type" value="Genomic_DNA"/>
</dbReference>
<proteinExistence type="predicted"/>
<dbReference type="RefSeq" id="WP_302723009.1">
    <property type="nucleotide sequence ID" value="NZ_JAULRU010000577.1"/>
</dbReference>